<accession>A0ABM8HS05</accession>
<evidence type="ECO:0000313" key="1">
    <source>
        <dbReference type="EMBL" id="BCR05816.1"/>
    </source>
</evidence>
<sequence length="128" mass="14023">MQTWQCINWENPLKVNQAVTATVFHHVAGVELRMKKAGCSGPGLDQAEKSLIQAQASDWTAFAHHVTTANPPMKNYGFQSRGGLLIVKPRVYALQDVVPTNMGRVPDLEIDFLRLAAPGNISGFKNPP</sequence>
<organism evidence="1 2">
    <name type="scientific">Desulfuromonas versatilis</name>
    <dbReference type="NCBI Taxonomy" id="2802975"/>
    <lineage>
        <taxon>Bacteria</taxon>
        <taxon>Pseudomonadati</taxon>
        <taxon>Thermodesulfobacteriota</taxon>
        <taxon>Desulfuromonadia</taxon>
        <taxon>Desulfuromonadales</taxon>
        <taxon>Desulfuromonadaceae</taxon>
        <taxon>Desulfuromonas</taxon>
    </lineage>
</organism>
<gene>
    <name evidence="1" type="ORF">DESUT3_28850</name>
</gene>
<protein>
    <submittedName>
        <fullName evidence="1">Uncharacterized protein</fullName>
    </submittedName>
</protein>
<reference evidence="1 2" key="2">
    <citation type="journal article" date="2021" name="Int. J. Syst. Evol. Microbiol.">
        <title>Isolation and Polyphasic Characterization of Desulfuromonas versatilis sp. Nov., an Electrogenic Bacteria Capable of Versatile Metabolism Isolated from a Graphene Oxide-Reducing Enrichment Culture.</title>
        <authorList>
            <person name="Xie L."/>
            <person name="Yoshida N."/>
            <person name="Ishii S."/>
            <person name="Meng L."/>
        </authorList>
    </citation>
    <scope>NUCLEOTIDE SEQUENCE [LARGE SCALE GENOMIC DNA]</scope>
    <source>
        <strain evidence="1 2">NIT-T3</strain>
    </source>
</reference>
<proteinExistence type="predicted"/>
<dbReference type="EMBL" id="AP024355">
    <property type="protein sequence ID" value="BCR05816.1"/>
    <property type="molecule type" value="Genomic_DNA"/>
</dbReference>
<dbReference type="Proteomes" id="UP001319827">
    <property type="component" value="Chromosome"/>
</dbReference>
<evidence type="ECO:0000313" key="2">
    <source>
        <dbReference type="Proteomes" id="UP001319827"/>
    </source>
</evidence>
<name>A0ABM8HS05_9BACT</name>
<keyword evidence="2" id="KW-1185">Reference proteome</keyword>
<reference evidence="1 2" key="1">
    <citation type="journal article" date="2016" name="C (Basel)">
        <title>Selective Growth of and Electricity Production by Marine Exoelectrogenic Bacteria in Self-Aggregated Hydrogel of Microbially Reduced Graphene Oxide.</title>
        <authorList>
            <person name="Yoshida N."/>
            <person name="Goto Y."/>
            <person name="Miyata Y."/>
        </authorList>
    </citation>
    <scope>NUCLEOTIDE SEQUENCE [LARGE SCALE GENOMIC DNA]</scope>
    <source>
        <strain evidence="1 2">NIT-T3</strain>
    </source>
</reference>